<evidence type="ECO:0000259" key="1">
    <source>
        <dbReference type="Pfam" id="PF13088"/>
    </source>
</evidence>
<dbReference type="CDD" id="cd15482">
    <property type="entry name" value="Sialidase_non-viral"/>
    <property type="match status" value="1"/>
</dbReference>
<dbReference type="SUPFAM" id="SSF50939">
    <property type="entry name" value="Sialidases"/>
    <property type="match status" value="1"/>
</dbReference>
<sequence>MKYLEAMQERLSCEEARRLQAVYAPQVVGVPPSNTWMDMCAMPDGEIRHYGHRDGKRIYISSRDGGFTWKEYGVDDLHAMCSGLQSPYSGRWILSYFVEGEGGFQGAEMPVPPEGARGWQAVLSDEGPGGAVRWVKITDLDVRCPRYPLALRSRKRILIAAQLHERPMRPIVARTDDEGETWQVSCLEGVPMHEPTWPHEGPRWQNGSCEPTIVERADGSLLMLTRTSLDFHYQYESFDGGETWTSPKPSGFHGTLTMPTLLRMHTGEMVLFWCNTQPLPELDKRKIWPPMNEGEISGLGGEDVFTNRDANHAALSLDDGKTWRGFREVLLNPIRNDSDFRTSGGKGEALDKSVHQFQALEMPYGKILLSCGQHKYARRLILLDPKWLLETSREEDFAYGLENVSTQVYLKSVSGNRRVRAGHCAWNRTHGAVLMPDPDGNYEEALYICANADARLFSPMQGACWNFPAAHCGKVEILLQIVEEGVTATLTDRWFNPCDAFAGQLSPISCALSGENCAPGKWQRVTLQWDAQGCQVFVEQRLVQTIAAKYPFPNGLCYLLLQSAPQASGAQGTFVKSLRMAGEDWARC</sequence>
<organism evidence="2 3">
    <name type="scientific">Candidatus Ornithocaccomicrobium faecavium</name>
    <dbReference type="NCBI Taxonomy" id="2840890"/>
    <lineage>
        <taxon>Bacteria</taxon>
        <taxon>Bacillati</taxon>
        <taxon>Bacillota</taxon>
        <taxon>Clostridia</taxon>
        <taxon>Candidatus Ornithocaccomicrobium</taxon>
    </lineage>
</organism>
<name>A0A9D1P995_9FIRM</name>
<dbReference type="InterPro" id="IPR011040">
    <property type="entry name" value="Sialidase"/>
</dbReference>
<proteinExistence type="predicted"/>
<gene>
    <name evidence="2" type="ORF">IAA64_12700</name>
</gene>
<reference evidence="2" key="2">
    <citation type="journal article" date="2021" name="PeerJ">
        <title>Extensive microbial diversity within the chicken gut microbiome revealed by metagenomics and culture.</title>
        <authorList>
            <person name="Gilroy R."/>
            <person name="Ravi A."/>
            <person name="Getino M."/>
            <person name="Pursley I."/>
            <person name="Horton D.L."/>
            <person name="Alikhan N.F."/>
            <person name="Baker D."/>
            <person name="Gharbi K."/>
            <person name="Hall N."/>
            <person name="Watson M."/>
            <person name="Adriaenssens E.M."/>
            <person name="Foster-Nyarko E."/>
            <person name="Jarju S."/>
            <person name="Secka A."/>
            <person name="Antonio M."/>
            <person name="Oren A."/>
            <person name="Chaudhuri R.R."/>
            <person name="La Ragione R."/>
            <person name="Hildebrand F."/>
            <person name="Pallen M.J."/>
        </authorList>
    </citation>
    <scope>NUCLEOTIDE SEQUENCE</scope>
    <source>
        <strain evidence="2">CHK183-6373</strain>
    </source>
</reference>
<dbReference type="AlphaFoldDB" id="A0A9D1P995"/>
<dbReference type="Proteomes" id="UP000886884">
    <property type="component" value="Unassembled WGS sequence"/>
</dbReference>
<reference evidence="2" key="1">
    <citation type="submission" date="2020-10" db="EMBL/GenBank/DDBJ databases">
        <authorList>
            <person name="Gilroy R."/>
        </authorList>
    </citation>
    <scope>NUCLEOTIDE SEQUENCE</scope>
    <source>
        <strain evidence="2">CHK183-6373</strain>
    </source>
</reference>
<dbReference type="InterPro" id="IPR036278">
    <property type="entry name" value="Sialidase_sf"/>
</dbReference>
<protein>
    <submittedName>
        <fullName evidence="2">Exo-alpha-sialidase</fullName>
    </submittedName>
</protein>
<feature type="domain" description="Sialidase" evidence="1">
    <location>
        <begin position="152"/>
        <end position="324"/>
    </location>
</feature>
<comment type="caution">
    <text evidence="2">The sequence shown here is derived from an EMBL/GenBank/DDBJ whole genome shotgun (WGS) entry which is preliminary data.</text>
</comment>
<dbReference type="Pfam" id="PF13088">
    <property type="entry name" value="BNR_2"/>
    <property type="match status" value="1"/>
</dbReference>
<dbReference type="Gene3D" id="2.120.10.10">
    <property type="match status" value="1"/>
</dbReference>
<evidence type="ECO:0000313" key="3">
    <source>
        <dbReference type="Proteomes" id="UP000886884"/>
    </source>
</evidence>
<dbReference type="EMBL" id="DVOT01000231">
    <property type="protein sequence ID" value="HIV28814.1"/>
    <property type="molecule type" value="Genomic_DNA"/>
</dbReference>
<evidence type="ECO:0000313" key="2">
    <source>
        <dbReference type="EMBL" id="HIV28814.1"/>
    </source>
</evidence>
<accession>A0A9D1P995</accession>